<evidence type="ECO:0000313" key="3">
    <source>
        <dbReference type="Proteomes" id="UP000095192"/>
    </source>
</evidence>
<dbReference type="InterPro" id="IPR038633">
    <property type="entry name" value="Rpn13/ADRM1_Pru_sf"/>
</dbReference>
<evidence type="ECO:0000259" key="1">
    <source>
        <dbReference type="PROSITE" id="PS51917"/>
    </source>
</evidence>
<evidence type="ECO:0000313" key="2">
    <source>
        <dbReference type="EMBL" id="OEH80577.1"/>
    </source>
</evidence>
<proteinExistence type="predicted"/>
<sequence>MGLALVDGIKSEASVAAMALGGSSAIFPMGEGGRQPVASVRAGRCLLSGTLVSPDPRKGTLQLIQLQEGLSVRWLLRPSGEKMDEFILGRDATLQLLPNPKARVIAFKASNGTVTKIFF</sequence>
<dbReference type="EMBL" id="JROU02000033">
    <property type="protein sequence ID" value="OEH80577.1"/>
    <property type="molecule type" value="Genomic_DNA"/>
</dbReference>
<dbReference type="Proteomes" id="UP000095192">
    <property type="component" value="Unassembled WGS sequence"/>
</dbReference>
<feature type="domain" description="Pru" evidence="1">
    <location>
        <begin position="32"/>
        <end position="119"/>
    </location>
</feature>
<dbReference type="VEuPathDB" id="ToxoDB:LOC34619592"/>
<organism evidence="2 3">
    <name type="scientific">Cyclospora cayetanensis</name>
    <dbReference type="NCBI Taxonomy" id="88456"/>
    <lineage>
        <taxon>Eukaryota</taxon>
        <taxon>Sar</taxon>
        <taxon>Alveolata</taxon>
        <taxon>Apicomplexa</taxon>
        <taxon>Conoidasida</taxon>
        <taxon>Coccidia</taxon>
        <taxon>Eucoccidiorida</taxon>
        <taxon>Eimeriorina</taxon>
        <taxon>Eimeriidae</taxon>
        <taxon>Cyclospora</taxon>
    </lineage>
</organism>
<comment type="caution">
    <text evidence="2">The sequence shown here is derived from an EMBL/GenBank/DDBJ whole genome shotgun (WGS) entry which is preliminary data.</text>
</comment>
<dbReference type="InParanoid" id="A0A1D3DAT5"/>
<dbReference type="PROSITE" id="PS51917">
    <property type="entry name" value="PRU"/>
    <property type="match status" value="1"/>
</dbReference>
<name>A0A1D3DAT5_9EIME</name>
<protein>
    <submittedName>
        <fullName evidence="2">Nucleolar protein family</fullName>
    </submittedName>
</protein>
<dbReference type="Gene3D" id="2.30.29.70">
    <property type="entry name" value="Proteasomal ubiquitin receptor Rpn13/ADRM1"/>
    <property type="match status" value="1"/>
</dbReference>
<accession>A0A1D3DAT5</accession>
<reference evidence="2 3" key="1">
    <citation type="journal article" date="2016" name="BMC Genomics">
        <title>Comparative genomics reveals Cyclospora cayetanensis possesses coccidia-like metabolism and invasion components but unique surface antigens.</title>
        <authorList>
            <person name="Liu S."/>
            <person name="Wang L."/>
            <person name="Zheng H."/>
            <person name="Xu Z."/>
            <person name="Roellig D.M."/>
            <person name="Li N."/>
            <person name="Frace M.A."/>
            <person name="Tang K."/>
            <person name="Arrowood M.J."/>
            <person name="Moss D.M."/>
            <person name="Zhang L."/>
            <person name="Feng Y."/>
            <person name="Xiao L."/>
        </authorList>
    </citation>
    <scope>NUCLEOTIDE SEQUENCE [LARGE SCALE GENOMIC DNA]</scope>
    <source>
        <strain evidence="2 3">CHN_HEN01</strain>
    </source>
</reference>
<gene>
    <name evidence="2" type="ORF">cyc_02794</name>
</gene>
<dbReference type="Pfam" id="PF04683">
    <property type="entry name" value="Rpn13_ADRM1_Pru"/>
    <property type="match status" value="1"/>
</dbReference>
<dbReference type="AlphaFoldDB" id="A0A1D3DAT5"/>
<dbReference type="VEuPathDB" id="ToxoDB:cyc_02794"/>
<dbReference type="InterPro" id="IPR044868">
    <property type="entry name" value="Rpn13/ADRM1_Pru"/>
</dbReference>
<keyword evidence="3" id="KW-1185">Reference proteome</keyword>